<evidence type="ECO:0000313" key="11">
    <source>
        <dbReference type="Proteomes" id="UP000199666"/>
    </source>
</evidence>
<evidence type="ECO:0000256" key="2">
    <source>
        <dbReference type="ARBA" id="ARBA00022448"/>
    </source>
</evidence>
<evidence type="ECO:0000256" key="6">
    <source>
        <dbReference type="ARBA" id="ARBA00023237"/>
    </source>
</evidence>
<dbReference type="SUPFAM" id="SSF56935">
    <property type="entry name" value="Porins"/>
    <property type="match status" value="1"/>
</dbReference>
<organism evidence="10 11">
    <name type="scientific">Pedobacter insulae</name>
    <dbReference type="NCBI Taxonomy" id="414048"/>
    <lineage>
        <taxon>Bacteria</taxon>
        <taxon>Pseudomonadati</taxon>
        <taxon>Bacteroidota</taxon>
        <taxon>Sphingobacteriia</taxon>
        <taxon>Sphingobacteriales</taxon>
        <taxon>Sphingobacteriaceae</taxon>
        <taxon>Pedobacter</taxon>
    </lineage>
</organism>
<dbReference type="InterPro" id="IPR012910">
    <property type="entry name" value="Plug_dom"/>
</dbReference>
<evidence type="ECO:0000256" key="8">
    <source>
        <dbReference type="SAM" id="SignalP"/>
    </source>
</evidence>
<sequence>MPSKQTIMRINLTCLFLLVTLVQVSAASFAQNISLSKKNISLQQLFQAIKTQSGYDVIYDTQELKKAKPVTINVTNTDLRTVLDLVFASQPLTYVIDQKTIVIQPKERTFFESRVDFQFALDIKGKVVDEKNQPLAGANIKIKNGSDKAVITNENGEFTITSLDRGTILVISFLGYKTKEVTINDENTLLISLEVNSAQLEGVSVVSTGYQTLSKERATGSFNIVSREQLDKPTTNIAQRLIGTTAGMQARLDANGNPRFEIRGQTSLNNAAAASPLVVVDGFAIQGDFNTINPQDVESVTILKDAAAASIWGAKSANGVIVVVTKKSERGTPLRVDFSAFTKIANKLDLDYVNPLATSAETIDYEMKAFGNWSARINTGSLATNNGWAWSLGTMALSEHALGFITEAERDALLAKYRTQSNKDQIRNELLTNPVAQQYNLSLAGSSGRLSNNLSLMFEDTKSNFKGTGNKEYIANYRANADLFKWLELSFGGLMNYNKAKNNGVGLGDIQGLSPYEMLRNDDGSLTNIHQYYTPILDRFVPMSLFPYADWTYNPIQEIANRNYTTEQTNARLNASLKFKILKGLTFATSGQYELFNTSTQNIDNENTFQVRNAVNRAATWDQATNKITLNLPKGGTLAQSRVRTESYVIRNSVNFDRRFGEDHDISFVAATEINNLVRQAFGNPTTYGFNEATLSVGTFPNGPGGTFFPIKNWLGANQTFGISNSYSYTTDRYFSLLSNASYTFKNKYILSGSVRTDASNLITDDPSYRYSPFWSVGLGWHLSKEKFMRDISWIDRLNIRATYGYNGNVDKSTSFMPLIAMGSTSNIYTGDITATVSSFGNPTLRWEKTASLNLAVDYSFFKGQLYGRAEVYNKAGKDLIAVLSIPAINGTTSQRLNNAEMTNQGIELELGTAQRIKGNKIVWRGNLNFSFNRNKITKLFVANYAASTLVGGGTGAYVEGENASAIWRFRYAGLKDKQPMVHGADGTLYDFGAFTPGDGRSYLQNMGTTVAPYTLGFINSFQIYDFNVSAIITGQFGHVFQRTGFNYPPTWQSRVLPNNKLNEVVNGDPMKIVPLPQNLIEPRYYFWDRFHQNLDYLVVSASHIRMQEVNVSYNLPANLTSKLNIKRVQLFAQGNDLFTVVANKVGEDPEYPIGGLKPQPRLSLGLKCEF</sequence>
<dbReference type="Pfam" id="PF07660">
    <property type="entry name" value="STN"/>
    <property type="match status" value="1"/>
</dbReference>
<keyword evidence="6 7" id="KW-0998">Cell outer membrane</keyword>
<dbReference type="Pfam" id="PF07715">
    <property type="entry name" value="Plug"/>
    <property type="match status" value="1"/>
</dbReference>
<protein>
    <submittedName>
        <fullName evidence="10">TonB-linked outer membrane protein, SusC/RagA family</fullName>
    </submittedName>
</protein>
<dbReference type="NCBIfam" id="TIGR04057">
    <property type="entry name" value="SusC_RagA_signa"/>
    <property type="match status" value="1"/>
</dbReference>
<feature type="domain" description="Secretin/TonB short N-terminal" evidence="9">
    <location>
        <begin position="55"/>
        <end position="106"/>
    </location>
</feature>
<dbReference type="AlphaFoldDB" id="A0A1I2TAU5"/>
<dbReference type="InterPro" id="IPR008969">
    <property type="entry name" value="CarboxyPept-like_regulatory"/>
</dbReference>
<dbReference type="InterPro" id="IPR023997">
    <property type="entry name" value="TonB-dep_OMP_SusC/RagA_CS"/>
</dbReference>
<dbReference type="GO" id="GO:0009279">
    <property type="term" value="C:cell outer membrane"/>
    <property type="evidence" value="ECO:0007669"/>
    <property type="project" value="UniProtKB-SubCell"/>
</dbReference>
<keyword evidence="5 7" id="KW-0472">Membrane</keyword>
<dbReference type="Gene3D" id="2.40.170.20">
    <property type="entry name" value="TonB-dependent receptor, beta-barrel domain"/>
    <property type="match status" value="1"/>
</dbReference>
<dbReference type="InterPro" id="IPR039426">
    <property type="entry name" value="TonB-dep_rcpt-like"/>
</dbReference>
<evidence type="ECO:0000256" key="5">
    <source>
        <dbReference type="ARBA" id="ARBA00023136"/>
    </source>
</evidence>
<reference evidence="10 11" key="1">
    <citation type="submission" date="2016-10" db="EMBL/GenBank/DDBJ databases">
        <authorList>
            <person name="de Groot N.N."/>
        </authorList>
    </citation>
    <scope>NUCLEOTIDE SEQUENCE [LARGE SCALE GENOMIC DNA]</scope>
    <source>
        <strain evidence="10 11">DSM 18684</strain>
    </source>
</reference>
<evidence type="ECO:0000256" key="4">
    <source>
        <dbReference type="ARBA" id="ARBA00022692"/>
    </source>
</evidence>
<dbReference type="EMBL" id="FOPP01000001">
    <property type="protein sequence ID" value="SFG61968.1"/>
    <property type="molecule type" value="Genomic_DNA"/>
</dbReference>
<dbReference type="InterPro" id="IPR011662">
    <property type="entry name" value="Secretin/TonB_short_N"/>
</dbReference>
<dbReference type="Pfam" id="PF13715">
    <property type="entry name" value="CarbopepD_reg_2"/>
    <property type="match status" value="1"/>
</dbReference>
<dbReference type="NCBIfam" id="TIGR04056">
    <property type="entry name" value="OMP_RagA_SusC"/>
    <property type="match status" value="1"/>
</dbReference>
<feature type="signal peptide" evidence="8">
    <location>
        <begin position="1"/>
        <end position="30"/>
    </location>
</feature>
<keyword evidence="8" id="KW-0732">Signal</keyword>
<dbReference type="SMART" id="SM00965">
    <property type="entry name" value="STN"/>
    <property type="match status" value="1"/>
</dbReference>
<dbReference type="InterPro" id="IPR023996">
    <property type="entry name" value="TonB-dep_OMP_SusC/RagA"/>
</dbReference>
<keyword evidence="4 7" id="KW-0812">Transmembrane</keyword>
<evidence type="ECO:0000256" key="3">
    <source>
        <dbReference type="ARBA" id="ARBA00022452"/>
    </source>
</evidence>
<dbReference type="Gene3D" id="2.60.40.1120">
    <property type="entry name" value="Carboxypeptidase-like, regulatory domain"/>
    <property type="match status" value="1"/>
</dbReference>
<dbReference type="InterPro" id="IPR037066">
    <property type="entry name" value="Plug_dom_sf"/>
</dbReference>
<evidence type="ECO:0000256" key="1">
    <source>
        <dbReference type="ARBA" id="ARBA00004571"/>
    </source>
</evidence>
<dbReference type="InterPro" id="IPR036942">
    <property type="entry name" value="Beta-barrel_TonB_sf"/>
</dbReference>
<feature type="chain" id="PRO_5011618259" evidence="8">
    <location>
        <begin position="31"/>
        <end position="1171"/>
    </location>
</feature>
<keyword evidence="11" id="KW-1185">Reference proteome</keyword>
<comment type="subcellular location">
    <subcellularLocation>
        <location evidence="1 7">Cell outer membrane</location>
        <topology evidence="1 7">Multi-pass membrane protein</topology>
    </subcellularLocation>
</comment>
<accession>A0A1I2TAU5</accession>
<dbReference type="Gene3D" id="2.170.130.10">
    <property type="entry name" value="TonB-dependent receptor, plug domain"/>
    <property type="match status" value="1"/>
</dbReference>
<dbReference type="STRING" id="414048.SAMN04489864_101288"/>
<comment type="similarity">
    <text evidence="7">Belongs to the TonB-dependent receptor family.</text>
</comment>
<keyword evidence="2 7" id="KW-0813">Transport</keyword>
<evidence type="ECO:0000256" key="7">
    <source>
        <dbReference type="PROSITE-ProRule" id="PRU01360"/>
    </source>
</evidence>
<dbReference type="Proteomes" id="UP000199666">
    <property type="component" value="Unassembled WGS sequence"/>
</dbReference>
<dbReference type="SUPFAM" id="SSF49464">
    <property type="entry name" value="Carboxypeptidase regulatory domain-like"/>
    <property type="match status" value="1"/>
</dbReference>
<dbReference type="PROSITE" id="PS52016">
    <property type="entry name" value="TONB_DEPENDENT_REC_3"/>
    <property type="match status" value="1"/>
</dbReference>
<evidence type="ECO:0000259" key="9">
    <source>
        <dbReference type="SMART" id="SM00965"/>
    </source>
</evidence>
<evidence type="ECO:0000313" key="10">
    <source>
        <dbReference type="EMBL" id="SFG61968.1"/>
    </source>
</evidence>
<gene>
    <name evidence="10" type="ORF">SAMN04489864_101288</name>
</gene>
<proteinExistence type="inferred from homology"/>
<keyword evidence="3 7" id="KW-1134">Transmembrane beta strand</keyword>
<name>A0A1I2TAU5_9SPHI</name>